<dbReference type="PANTHER" id="PTHR37299:SF1">
    <property type="entry name" value="STAGE 0 SPORULATION PROTEIN A HOMOLOG"/>
    <property type="match status" value="1"/>
</dbReference>
<dbReference type="GO" id="GO:0000156">
    <property type="term" value="F:phosphorelay response regulator activity"/>
    <property type="evidence" value="ECO:0007669"/>
    <property type="project" value="InterPro"/>
</dbReference>
<proteinExistence type="predicted"/>
<organism evidence="4 5">
    <name type="scientific">Nonlabens dokdonensis</name>
    <dbReference type="NCBI Taxonomy" id="328515"/>
    <lineage>
        <taxon>Bacteria</taxon>
        <taxon>Pseudomonadati</taxon>
        <taxon>Bacteroidota</taxon>
        <taxon>Flavobacteriia</taxon>
        <taxon>Flavobacteriales</taxon>
        <taxon>Flavobacteriaceae</taxon>
        <taxon>Nonlabens</taxon>
    </lineage>
</organism>
<gene>
    <name evidence="4" type="ORF">A9Q93_04010</name>
</gene>
<dbReference type="GO" id="GO:0003677">
    <property type="term" value="F:DNA binding"/>
    <property type="evidence" value="ECO:0007669"/>
    <property type="project" value="InterPro"/>
</dbReference>
<evidence type="ECO:0000259" key="2">
    <source>
        <dbReference type="PROSITE" id="PS50110"/>
    </source>
</evidence>
<evidence type="ECO:0000313" key="5">
    <source>
        <dbReference type="Proteomes" id="UP000196102"/>
    </source>
</evidence>
<comment type="caution">
    <text evidence="4">The sequence shown here is derived from an EMBL/GenBank/DDBJ whole genome shotgun (WGS) entry which is preliminary data.</text>
</comment>
<dbReference type="SUPFAM" id="SSF52172">
    <property type="entry name" value="CheY-like"/>
    <property type="match status" value="1"/>
</dbReference>
<dbReference type="Pfam" id="PF00072">
    <property type="entry name" value="Response_reg"/>
    <property type="match status" value="1"/>
</dbReference>
<dbReference type="AlphaFoldDB" id="A0A1Z8B688"/>
<feature type="modified residue" description="4-aspartylphosphate" evidence="1">
    <location>
        <position position="57"/>
    </location>
</feature>
<accession>A0A1Z8B688</accession>
<dbReference type="Gene3D" id="2.40.50.1020">
    <property type="entry name" value="LytTr DNA-binding domain"/>
    <property type="match status" value="1"/>
</dbReference>
<dbReference type="Pfam" id="PF04397">
    <property type="entry name" value="LytTR"/>
    <property type="match status" value="1"/>
</dbReference>
<sequence>MAYTLITIDDEKYIRDFLIEQIRAEFNEEIKVVGEATSIKEGLALIKSTQPDIVLLDIELEDGFSFELLDQLDDINFELIFITGFDDKAIKAIKLGALDYLLKPIDEEELEEALNKALTNIKSKAKSDSTMMAGVASNFYKTEQKEHIVLKTSDTIHLVKLDKLMYCKSEGNYTTFYLNGQSSVLISKPLKYAVELLPELNFVRCQQSYIINTNYVTKFLKSGTIILQDKIEIPVSGRNKDAILKLVMSKMN</sequence>
<dbReference type="Proteomes" id="UP000196102">
    <property type="component" value="Unassembled WGS sequence"/>
</dbReference>
<dbReference type="CDD" id="cd17536">
    <property type="entry name" value="REC_YesN-like"/>
    <property type="match status" value="1"/>
</dbReference>
<dbReference type="PROSITE" id="PS50930">
    <property type="entry name" value="HTH_LYTTR"/>
    <property type="match status" value="1"/>
</dbReference>
<dbReference type="InterPro" id="IPR046947">
    <property type="entry name" value="LytR-like"/>
</dbReference>
<dbReference type="PROSITE" id="PS50110">
    <property type="entry name" value="RESPONSE_REGULATORY"/>
    <property type="match status" value="1"/>
</dbReference>
<dbReference type="InterPro" id="IPR001789">
    <property type="entry name" value="Sig_transdc_resp-reg_receiver"/>
</dbReference>
<dbReference type="SMART" id="SM00850">
    <property type="entry name" value="LytTR"/>
    <property type="match status" value="1"/>
</dbReference>
<evidence type="ECO:0000259" key="3">
    <source>
        <dbReference type="PROSITE" id="PS50930"/>
    </source>
</evidence>
<name>A0A1Z8B688_9FLAO</name>
<keyword evidence="1" id="KW-0597">Phosphoprotein</keyword>
<dbReference type="SMART" id="SM00448">
    <property type="entry name" value="REC"/>
    <property type="match status" value="1"/>
</dbReference>
<feature type="domain" description="Response regulatory" evidence="2">
    <location>
        <begin position="4"/>
        <end position="118"/>
    </location>
</feature>
<dbReference type="EMBL" id="MAAX01000071">
    <property type="protein sequence ID" value="OUS18067.1"/>
    <property type="molecule type" value="Genomic_DNA"/>
</dbReference>
<evidence type="ECO:0000313" key="4">
    <source>
        <dbReference type="EMBL" id="OUS18067.1"/>
    </source>
</evidence>
<dbReference type="Gene3D" id="3.40.50.2300">
    <property type="match status" value="1"/>
</dbReference>
<dbReference type="InterPro" id="IPR011006">
    <property type="entry name" value="CheY-like_superfamily"/>
</dbReference>
<dbReference type="RefSeq" id="WP_303686095.1">
    <property type="nucleotide sequence ID" value="NZ_CAJXYO010000003.1"/>
</dbReference>
<evidence type="ECO:0008006" key="6">
    <source>
        <dbReference type="Google" id="ProtNLM"/>
    </source>
</evidence>
<feature type="domain" description="HTH LytTR-type" evidence="3">
    <location>
        <begin position="148"/>
        <end position="250"/>
    </location>
</feature>
<evidence type="ECO:0000256" key="1">
    <source>
        <dbReference type="PROSITE-ProRule" id="PRU00169"/>
    </source>
</evidence>
<dbReference type="PANTHER" id="PTHR37299">
    <property type="entry name" value="TRANSCRIPTIONAL REGULATOR-RELATED"/>
    <property type="match status" value="1"/>
</dbReference>
<reference evidence="5" key="1">
    <citation type="journal article" date="2017" name="Proc. Natl. Acad. Sci. U.S.A.">
        <title>Simulation of Deepwater Horizon oil plume reveals substrate specialization within a complex community of hydrocarbon-degraders.</title>
        <authorList>
            <person name="Hu P."/>
            <person name="Dubinsky E.A."/>
            <person name="Probst A.J."/>
            <person name="Wang J."/>
            <person name="Sieber C.M.K."/>
            <person name="Tom L.M."/>
            <person name="Gardinali P."/>
            <person name="Banfield J.F."/>
            <person name="Atlas R.M."/>
            <person name="Andersen G.L."/>
        </authorList>
    </citation>
    <scope>NUCLEOTIDE SEQUENCE [LARGE SCALE GENOMIC DNA]</scope>
</reference>
<protein>
    <recommendedName>
        <fullName evidence="6">DNA-binding response regulator</fullName>
    </recommendedName>
</protein>
<dbReference type="InterPro" id="IPR007492">
    <property type="entry name" value="LytTR_DNA-bd_dom"/>
</dbReference>